<dbReference type="Proteomes" id="UP000232875">
    <property type="component" value="Unassembled WGS sequence"/>
</dbReference>
<sequence>MARLVWLIVLVVCAVVHANTEIYTFGPHLCARHKVGALVDTSRLSVSWPSMSPAPTPKRFMITPGTTGAWVALFPDYNDFEQAVHKYELKITWLQTLLLQIPDRMRWMLTQRYQLRLSWPANIPADFLIHVHTPEKALHKQKQAPVDEGPLQPCELLFAKISAVSTGTRLRVDELASSAHWLLHLAEHLGGWAAPLRRDAQDIPVDVTFERVYLGCIPQSTLPLILYLCIATVAASLLSTR</sequence>
<reference evidence="2 3" key="1">
    <citation type="submission" date="2017-10" db="EMBL/GenBank/DDBJ databases">
        <title>A novel species of cold-tolerant Malassezia isolated from bats.</title>
        <authorList>
            <person name="Lorch J.M."/>
            <person name="Palmer J.M."/>
            <person name="Vanderwolf K.J."/>
            <person name="Schmidt K.Z."/>
            <person name="Verant M.L."/>
            <person name="Weller T.J."/>
            <person name="Blehert D.S."/>
        </authorList>
    </citation>
    <scope>NUCLEOTIDE SEQUENCE [LARGE SCALE GENOMIC DNA]</scope>
    <source>
        <strain evidence="2 3">NWHC:44797-103</strain>
    </source>
</reference>
<evidence type="ECO:0000313" key="3">
    <source>
        <dbReference type="Proteomes" id="UP000232875"/>
    </source>
</evidence>
<dbReference type="OrthoDB" id="3360032at2759"/>
<feature type="chain" id="PRO_5014793766" description="Protein PBN1" evidence="1">
    <location>
        <begin position="19"/>
        <end position="241"/>
    </location>
</feature>
<dbReference type="AlphaFoldDB" id="A0A2N1JFK4"/>
<evidence type="ECO:0000256" key="1">
    <source>
        <dbReference type="SAM" id="SignalP"/>
    </source>
</evidence>
<accession>A0A2N1JFK4</accession>
<evidence type="ECO:0000313" key="2">
    <source>
        <dbReference type="EMBL" id="PKI85354.1"/>
    </source>
</evidence>
<proteinExistence type="predicted"/>
<evidence type="ECO:0008006" key="4">
    <source>
        <dbReference type="Google" id="ProtNLM"/>
    </source>
</evidence>
<organism evidence="2 3">
    <name type="scientific">Malassezia vespertilionis</name>
    <dbReference type="NCBI Taxonomy" id="2020962"/>
    <lineage>
        <taxon>Eukaryota</taxon>
        <taxon>Fungi</taxon>
        <taxon>Dikarya</taxon>
        <taxon>Basidiomycota</taxon>
        <taxon>Ustilaginomycotina</taxon>
        <taxon>Malasseziomycetes</taxon>
        <taxon>Malasseziales</taxon>
        <taxon>Malasseziaceae</taxon>
        <taxon>Malassezia</taxon>
    </lineage>
</organism>
<gene>
    <name evidence="2" type="ORF">MVES_000041</name>
</gene>
<keyword evidence="1" id="KW-0732">Signal</keyword>
<feature type="signal peptide" evidence="1">
    <location>
        <begin position="1"/>
        <end position="18"/>
    </location>
</feature>
<dbReference type="EMBL" id="KZ454987">
    <property type="protein sequence ID" value="PKI85354.1"/>
    <property type="molecule type" value="Genomic_DNA"/>
</dbReference>
<dbReference type="STRING" id="2020962.A0A2N1JFK4"/>
<keyword evidence="3" id="KW-1185">Reference proteome</keyword>
<protein>
    <recommendedName>
        <fullName evidence="4">Protein PBN1</fullName>
    </recommendedName>
</protein>
<name>A0A2N1JFK4_9BASI</name>